<evidence type="ECO:0000313" key="2">
    <source>
        <dbReference type="EMBL" id="VDO84387.1"/>
    </source>
</evidence>
<organism evidence="4">
    <name type="scientific">Schistosoma curassoni</name>
    <dbReference type="NCBI Taxonomy" id="6186"/>
    <lineage>
        <taxon>Eukaryota</taxon>
        <taxon>Metazoa</taxon>
        <taxon>Spiralia</taxon>
        <taxon>Lophotrochozoa</taxon>
        <taxon>Platyhelminthes</taxon>
        <taxon>Trematoda</taxon>
        <taxon>Digenea</taxon>
        <taxon>Strigeidida</taxon>
        <taxon>Schistosomatoidea</taxon>
        <taxon>Schistosomatidae</taxon>
        <taxon>Schistosoma</taxon>
    </lineage>
</organism>
<proteinExistence type="predicted"/>
<dbReference type="WBParaSite" id="SCUD_0000377601-mRNA-1">
    <property type="protein sequence ID" value="SCUD_0000377601-mRNA-1"/>
    <property type="gene ID" value="SCUD_0000377601"/>
</dbReference>
<dbReference type="Proteomes" id="UP000279833">
    <property type="component" value="Unassembled WGS sequence"/>
</dbReference>
<evidence type="ECO:0000313" key="4">
    <source>
        <dbReference type="WBParaSite" id="SCUD_0000377601-mRNA-1"/>
    </source>
</evidence>
<gene>
    <name evidence="2" type="ORF">SCUD_LOCUS3776</name>
</gene>
<reference evidence="2 3" key="2">
    <citation type="submission" date="2018-11" db="EMBL/GenBank/DDBJ databases">
        <authorList>
            <consortium name="Pathogen Informatics"/>
        </authorList>
    </citation>
    <scope>NUCLEOTIDE SEQUENCE [LARGE SCALE GENOMIC DNA]</scope>
    <source>
        <strain evidence="2">Dakar</strain>
        <strain evidence="3">Dakar, Senegal</strain>
    </source>
</reference>
<dbReference type="EMBL" id="UZAK01004470">
    <property type="protein sequence ID" value="VDO84387.1"/>
    <property type="molecule type" value="Genomic_DNA"/>
</dbReference>
<accession>A0A183JM45</accession>
<keyword evidence="3" id="KW-1185">Reference proteome</keyword>
<protein>
    <submittedName>
        <fullName evidence="4">Secreted protein</fullName>
    </submittedName>
</protein>
<reference evidence="4" key="1">
    <citation type="submission" date="2016-06" db="UniProtKB">
        <authorList>
            <consortium name="WormBaseParasite"/>
        </authorList>
    </citation>
    <scope>IDENTIFICATION</scope>
</reference>
<keyword evidence="1" id="KW-0732">Signal</keyword>
<name>A0A183JM45_9TREM</name>
<sequence>MMHSICLLSRRLTFLLLFSVPDSLTNCSSHFFIIQSTFRIDTKFSKAERYTRLNLLISCCLRPTDNGKLIISAINPYLSSLTELVCT</sequence>
<feature type="signal peptide" evidence="1">
    <location>
        <begin position="1"/>
        <end position="27"/>
    </location>
</feature>
<dbReference type="AlphaFoldDB" id="A0A183JM45"/>
<evidence type="ECO:0000256" key="1">
    <source>
        <dbReference type="SAM" id="SignalP"/>
    </source>
</evidence>
<evidence type="ECO:0000313" key="3">
    <source>
        <dbReference type="Proteomes" id="UP000279833"/>
    </source>
</evidence>
<feature type="chain" id="PRO_5043140635" evidence="1">
    <location>
        <begin position="28"/>
        <end position="87"/>
    </location>
</feature>